<evidence type="ECO:0000256" key="1">
    <source>
        <dbReference type="SAM" id="MobiDB-lite"/>
    </source>
</evidence>
<sequence length="527" mass="57264">MTGLGESRDLVEVVLGFWSGTSNVFCFPWEPMTPTLLDVCVITGLPTVATVAVDGSVTDDDAAAAGVGQPRSYGPFISENKGKLSRLHHICFQALWLNIGIFPVESGKSLCLEVQQYKRTFNRTQAFKTIFESSPDIGVMVQQLSRDWWLKSFGNICHSEAENGRWDNIGPFGLTSVWSHLLSVRDIFYGSKSVQSRNVGANMHAEYYHANMVARQFGFAQSVPHFEVACWNTGRLGREKLTMAQYTAHKELMAVRGRTSPITPFKFCFEATPGFTEWWGELSNTMFGSGYEAIKTSFRIGKYVKPKAAAGEAEAEPKGKNKGVGKAKAGGQKTKKTIAVAGGKAKPTPAKGAPTTTRRSTRLIGQKHSAIEASNKENPVTVHGSDEESDSQESEKSSIALGESVAAWKTASESGGAKSKKKLRAATSSTSLSYVKKDPPTVAALMARLERTKAASFIKVDVAPNSPDIPLGIALQQITDMFQLLAEEVYSKKYDQLKNLLSAIQTSLVDDNMAAAIRLILGEAAQK</sequence>
<keyword evidence="3" id="KW-1185">Reference proteome</keyword>
<evidence type="ECO:0000313" key="3">
    <source>
        <dbReference type="Proteomes" id="UP001161247"/>
    </source>
</evidence>
<dbReference type="PANTHER" id="PTHR46033:SF65">
    <property type="entry name" value="AMINOTRANSFERASE-LIKE PLANT MOBILE DOMAIN-CONTAINING PROTEIN"/>
    <property type="match status" value="1"/>
</dbReference>
<gene>
    <name evidence="2" type="ORF">OLC1_LOCUS20370</name>
</gene>
<proteinExistence type="predicted"/>
<reference evidence="2" key="1">
    <citation type="submission" date="2023-03" db="EMBL/GenBank/DDBJ databases">
        <authorList>
            <person name="Julca I."/>
        </authorList>
    </citation>
    <scope>NUCLEOTIDE SEQUENCE</scope>
</reference>
<dbReference type="AlphaFoldDB" id="A0AAV1E2R1"/>
<dbReference type="InterPro" id="IPR044824">
    <property type="entry name" value="MAIN-like"/>
</dbReference>
<evidence type="ECO:0000313" key="2">
    <source>
        <dbReference type="EMBL" id="CAI9113335.1"/>
    </source>
</evidence>
<dbReference type="GO" id="GO:0010073">
    <property type="term" value="P:meristem maintenance"/>
    <property type="evidence" value="ECO:0007669"/>
    <property type="project" value="InterPro"/>
</dbReference>
<dbReference type="PANTHER" id="PTHR46033">
    <property type="entry name" value="PROTEIN MAIN-LIKE 2"/>
    <property type="match status" value="1"/>
</dbReference>
<feature type="compositionally biased region" description="Low complexity" evidence="1">
    <location>
        <begin position="341"/>
        <end position="357"/>
    </location>
</feature>
<organism evidence="2 3">
    <name type="scientific">Oldenlandia corymbosa var. corymbosa</name>
    <dbReference type="NCBI Taxonomy" id="529605"/>
    <lineage>
        <taxon>Eukaryota</taxon>
        <taxon>Viridiplantae</taxon>
        <taxon>Streptophyta</taxon>
        <taxon>Embryophyta</taxon>
        <taxon>Tracheophyta</taxon>
        <taxon>Spermatophyta</taxon>
        <taxon>Magnoliopsida</taxon>
        <taxon>eudicotyledons</taxon>
        <taxon>Gunneridae</taxon>
        <taxon>Pentapetalae</taxon>
        <taxon>asterids</taxon>
        <taxon>lamiids</taxon>
        <taxon>Gentianales</taxon>
        <taxon>Rubiaceae</taxon>
        <taxon>Rubioideae</taxon>
        <taxon>Spermacoceae</taxon>
        <taxon>Hedyotis-Oldenlandia complex</taxon>
        <taxon>Oldenlandia</taxon>
    </lineage>
</organism>
<feature type="region of interest" description="Disordered" evidence="1">
    <location>
        <begin position="309"/>
        <end position="400"/>
    </location>
</feature>
<protein>
    <submittedName>
        <fullName evidence="2">OLC1v1013917C1</fullName>
    </submittedName>
</protein>
<dbReference type="EMBL" id="OX459124">
    <property type="protein sequence ID" value="CAI9113335.1"/>
    <property type="molecule type" value="Genomic_DNA"/>
</dbReference>
<name>A0AAV1E2R1_OLDCO</name>
<accession>A0AAV1E2R1</accession>
<dbReference type="Proteomes" id="UP001161247">
    <property type="component" value="Chromosome 7"/>
</dbReference>